<name>A0A9X0MJN1_BACCE</name>
<proteinExistence type="predicted"/>
<protein>
    <submittedName>
        <fullName evidence="1">Uncharacterized protein</fullName>
    </submittedName>
</protein>
<sequence length="255" mass="29140">MFVMVKVNEQKLERVKMVNELIKFIADVDMACTEKSSAMFFSNESRKGTQNHYASFVLEGRNIYYIDDYTEEKVSFHPASKHRGFSPGGTMWGLVSDFKEWIKTGEASNGIHGYGGLYALNWGSRIPLLVRDMIINKAKEMGYLRADATEFSTYVIGYVGDKYEHVIQWHLEEAKRFIGCVQPVESLAEVMIDRNISLMDLETVTGIPVKDLLKILSAETRITEEVAEKLEIALAIKKEFWINLENKFQKSALTK</sequence>
<organism evidence="1 2">
    <name type="scientific">Bacillus cereus</name>
    <dbReference type="NCBI Taxonomy" id="1396"/>
    <lineage>
        <taxon>Bacteria</taxon>
        <taxon>Bacillati</taxon>
        <taxon>Bacillota</taxon>
        <taxon>Bacilli</taxon>
        <taxon>Bacillales</taxon>
        <taxon>Bacillaceae</taxon>
        <taxon>Bacillus</taxon>
        <taxon>Bacillus cereus group</taxon>
    </lineage>
</organism>
<dbReference type="GO" id="GO:0003677">
    <property type="term" value="F:DNA binding"/>
    <property type="evidence" value="ECO:0007669"/>
    <property type="project" value="InterPro"/>
</dbReference>
<evidence type="ECO:0000313" key="1">
    <source>
        <dbReference type="EMBL" id="KXY50978.1"/>
    </source>
</evidence>
<comment type="caution">
    <text evidence="1">The sequence shown here is derived from an EMBL/GenBank/DDBJ whole genome shotgun (WGS) entry which is preliminary data.</text>
</comment>
<dbReference type="AlphaFoldDB" id="A0A9X0MJN1"/>
<dbReference type="EMBL" id="LOMO01000001">
    <property type="protein sequence ID" value="KXY50978.1"/>
    <property type="molecule type" value="Genomic_DNA"/>
</dbReference>
<dbReference type="Gene3D" id="1.10.260.40">
    <property type="entry name" value="lambda repressor-like DNA-binding domains"/>
    <property type="match status" value="1"/>
</dbReference>
<dbReference type="SUPFAM" id="SSF47413">
    <property type="entry name" value="lambda repressor-like DNA-binding domains"/>
    <property type="match status" value="1"/>
</dbReference>
<dbReference type="InterPro" id="IPR010982">
    <property type="entry name" value="Lambda_DNA-bd_dom_sf"/>
</dbReference>
<accession>A0A9X0MJN1</accession>
<evidence type="ECO:0000313" key="2">
    <source>
        <dbReference type="Proteomes" id="UP000075476"/>
    </source>
</evidence>
<reference evidence="1 2" key="1">
    <citation type="submission" date="2015-12" db="EMBL/GenBank/DDBJ databases">
        <title>Bacillus cereus Group isolate.</title>
        <authorList>
            <person name="Kovac J."/>
        </authorList>
    </citation>
    <scope>NUCLEOTIDE SEQUENCE [LARGE SCALE GENOMIC DNA]</scope>
    <source>
        <strain evidence="1 2">FSL K6-0073</strain>
    </source>
</reference>
<dbReference type="Proteomes" id="UP000075476">
    <property type="component" value="Unassembled WGS sequence"/>
</dbReference>
<gene>
    <name evidence="1" type="ORF">AT268_31025</name>
</gene>